<dbReference type="GO" id="GO:0003677">
    <property type="term" value="F:DNA binding"/>
    <property type="evidence" value="ECO:0007669"/>
    <property type="project" value="UniProtKB-KW"/>
</dbReference>
<protein>
    <recommendedName>
        <fullName evidence="2">HTH-type transcriptional regulator CueR</fullName>
    </recommendedName>
    <alternativeName>
        <fullName evidence="7">Copper efflux regulator</fullName>
    </alternativeName>
    <alternativeName>
        <fullName evidence="6">Copper export regulator</fullName>
    </alternativeName>
</protein>
<organism evidence="9 10">
    <name type="scientific">Marinomonas primoryensis</name>
    <dbReference type="NCBI Taxonomy" id="178399"/>
    <lineage>
        <taxon>Bacteria</taxon>
        <taxon>Pseudomonadati</taxon>
        <taxon>Pseudomonadota</taxon>
        <taxon>Gammaproteobacteria</taxon>
        <taxon>Oceanospirillales</taxon>
        <taxon>Oceanospirillaceae</taxon>
        <taxon>Marinomonas</taxon>
    </lineage>
</organism>
<dbReference type="Gene3D" id="1.10.1660.10">
    <property type="match status" value="1"/>
</dbReference>
<dbReference type="InterPro" id="IPR047057">
    <property type="entry name" value="MerR_fam"/>
</dbReference>
<evidence type="ECO:0000256" key="5">
    <source>
        <dbReference type="ARBA" id="ARBA00023159"/>
    </source>
</evidence>
<dbReference type="KEGG" id="mpri:MP3633_3058"/>
<dbReference type="PROSITE" id="PS00552">
    <property type="entry name" value="HTH_MERR_1"/>
    <property type="match status" value="1"/>
</dbReference>
<dbReference type="PRINTS" id="PR00040">
    <property type="entry name" value="HTHMERR"/>
</dbReference>
<evidence type="ECO:0000256" key="2">
    <source>
        <dbReference type="ARBA" id="ARBA00017250"/>
    </source>
</evidence>
<gene>
    <name evidence="9" type="ORF">MP3633_3058</name>
</gene>
<dbReference type="InterPro" id="IPR009061">
    <property type="entry name" value="DNA-bd_dom_put_sf"/>
</dbReference>
<keyword evidence="3" id="KW-0186">Copper</keyword>
<dbReference type="Pfam" id="PF13411">
    <property type="entry name" value="MerR_1"/>
    <property type="match status" value="1"/>
</dbReference>
<dbReference type="SMART" id="SM00422">
    <property type="entry name" value="HTH_MERR"/>
    <property type="match status" value="1"/>
</dbReference>
<dbReference type="RefSeq" id="WP_176336154.1">
    <property type="nucleotide sequence ID" value="NZ_BAAAEF010000016.1"/>
</dbReference>
<evidence type="ECO:0000256" key="4">
    <source>
        <dbReference type="ARBA" id="ARBA00023125"/>
    </source>
</evidence>
<dbReference type="PROSITE" id="PS50937">
    <property type="entry name" value="HTH_MERR_2"/>
    <property type="match status" value="1"/>
</dbReference>
<evidence type="ECO:0000256" key="3">
    <source>
        <dbReference type="ARBA" id="ARBA00023008"/>
    </source>
</evidence>
<dbReference type="AlphaFoldDB" id="A0A859CYN2"/>
<evidence type="ECO:0000256" key="7">
    <source>
        <dbReference type="ARBA" id="ARBA00032335"/>
    </source>
</evidence>
<dbReference type="Proteomes" id="UP000509371">
    <property type="component" value="Chromosome"/>
</dbReference>
<evidence type="ECO:0000313" key="10">
    <source>
        <dbReference type="Proteomes" id="UP000509371"/>
    </source>
</evidence>
<accession>A0A859CYN2</accession>
<dbReference type="SUPFAM" id="SSF46955">
    <property type="entry name" value="Putative DNA-binding domain"/>
    <property type="match status" value="1"/>
</dbReference>
<comment type="subunit">
    <text evidence="1">Homodimer.</text>
</comment>
<evidence type="ECO:0000259" key="8">
    <source>
        <dbReference type="PROSITE" id="PS50937"/>
    </source>
</evidence>
<evidence type="ECO:0000256" key="1">
    <source>
        <dbReference type="ARBA" id="ARBA00011738"/>
    </source>
</evidence>
<evidence type="ECO:0000313" key="9">
    <source>
        <dbReference type="EMBL" id="QKK81785.1"/>
    </source>
</evidence>
<dbReference type="GO" id="GO:0003700">
    <property type="term" value="F:DNA-binding transcription factor activity"/>
    <property type="evidence" value="ECO:0007669"/>
    <property type="project" value="InterPro"/>
</dbReference>
<dbReference type="InterPro" id="IPR000551">
    <property type="entry name" value="MerR-type_HTH_dom"/>
</dbReference>
<sequence length="125" mass="14083">MYIGEVAKITGLSIKAIRVYEEKGLIMPPPRKGKYRVYSESHLDILNLIKEAKLLGVTLSQLKSGIVYKNGDVDWSGVGKFLLEFKQQLLLKIDDLNMKVSRVEKCLLTIDFCPLSVDSPLKGRD</sequence>
<name>A0A859CYN2_9GAMM</name>
<dbReference type="PANTHER" id="PTHR30204">
    <property type="entry name" value="REDOX-CYCLING DRUG-SENSING TRANSCRIPTIONAL ACTIVATOR SOXR"/>
    <property type="match status" value="1"/>
</dbReference>
<reference evidence="9 10" key="1">
    <citation type="submission" date="2020-06" db="EMBL/GenBank/DDBJ databases">
        <authorList>
            <person name="Voronona O.L."/>
            <person name="Aksenova E.I."/>
            <person name="Kunda M.S."/>
            <person name="Semenov A.N."/>
            <person name="Ryzhova N."/>
        </authorList>
    </citation>
    <scope>NUCLEOTIDE SEQUENCE [LARGE SCALE GENOMIC DNA]</scope>
    <source>
        <strain evidence="9 10">MPKMM3633</strain>
    </source>
</reference>
<keyword evidence="4" id="KW-0238">DNA-binding</keyword>
<feature type="domain" description="HTH merR-type" evidence="8">
    <location>
        <begin position="1"/>
        <end position="68"/>
    </location>
</feature>
<proteinExistence type="predicted"/>
<keyword evidence="5" id="KW-0010">Activator</keyword>
<dbReference type="PANTHER" id="PTHR30204:SF16">
    <property type="entry name" value="HTH-TYPE TRANSCRIPTIONAL REGULATOR CUER"/>
    <property type="match status" value="1"/>
</dbReference>
<evidence type="ECO:0000256" key="6">
    <source>
        <dbReference type="ARBA" id="ARBA00031472"/>
    </source>
</evidence>
<dbReference type="EMBL" id="CP054301">
    <property type="protein sequence ID" value="QKK81785.1"/>
    <property type="molecule type" value="Genomic_DNA"/>
</dbReference>